<evidence type="ECO:0000256" key="4">
    <source>
        <dbReference type="ARBA" id="ARBA00022692"/>
    </source>
</evidence>
<evidence type="ECO:0000313" key="13">
    <source>
        <dbReference type="EMBL" id="GAU97034.1"/>
    </source>
</evidence>
<evidence type="ECO:0000256" key="8">
    <source>
        <dbReference type="ARBA" id="ARBA00023180"/>
    </source>
</evidence>
<dbReference type="PANTHER" id="PTHR11920:SF335">
    <property type="entry name" value="GUANYLATE CYCLASE"/>
    <property type="match status" value="1"/>
</dbReference>
<dbReference type="GO" id="GO:0005886">
    <property type="term" value="C:plasma membrane"/>
    <property type="evidence" value="ECO:0007669"/>
    <property type="project" value="TreeGrafter"/>
</dbReference>
<dbReference type="GO" id="GO:0004016">
    <property type="term" value="F:adenylate cyclase activity"/>
    <property type="evidence" value="ECO:0007669"/>
    <property type="project" value="TreeGrafter"/>
</dbReference>
<dbReference type="Gene3D" id="6.10.250.780">
    <property type="match status" value="1"/>
</dbReference>
<dbReference type="Proteomes" id="UP000186922">
    <property type="component" value="Unassembled WGS sequence"/>
</dbReference>
<dbReference type="GO" id="GO:0007168">
    <property type="term" value="P:receptor guanylyl cyclase signaling pathway"/>
    <property type="evidence" value="ECO:0007669"/>
    <property type="project" value="TreeGrafter"/>
</dbReference>
<dbReference type="SMART" id="SM00044">
    <property type="entry name" value="CYCc"/>
    <property type="match status" value="1"/>
</dbReference>
<dbReference type="CDD" id="cd07302">
    <property type="entry name" value="CHD"/>
    <property type="match status" value="1"/>
</dbReference>
<evidence type="ECO:0000256" key="1">
    <source>
        <dbReference type="ARBA" id="ARBA00001436"/>
    </source>
</evidence>
<dbReference type="EC" id="4.6.1.2" evidence="3"/>
<accession>A0A1D1V5P4</accession>
<dbReference type="OrthoDB" id="302535at2759"/>
<organism evidence="13 14">
    <name type="scientific">Ramazzottius varieornatus</name>
    <name type="common">Water bear</name>
    <name type="synonym">Tardigrade</name>
    <dbReference type="NCBI Taxonomy" id="947166"/>
    <lineage>
        <taxon>Eukaryota</taxon>
        <taxon>Metazoa</taxon>
        <taxon>Ecdysozoa</taxon>
        <taxon>Tardigrada</taxon>
        <taxon>Eutardigrada</taxon>
        <taxon>Parachela</taxon>
        <taxon>Hypsibioidea</taxon>
        <taxon>Ramazzottiidae</taxon>
        <taxon>Ramazzottius</taxon>
    </lineage>
</organism>
<dbReference type="GO" id="GO:0004383">
    <property type="term" value="F:guanylate cyclase activity"/>
    <property type="evidence" value="ECO:0007669"/>
    <property type="project" value="UniProtKB-EC"/>
</dbReference>
<dbReference type="InterPro" id="IPR011009">
    <property type="entry name" value="Kinase-like_dom_sf"/>
</dbReference>
<keyword evidence="9" id="KW-0456">Lyase</keyword>
<keyword evidence="8" id="KW-0325">Glycoprotein</keyword>
<evidence type="ECO:0000256" key="7">
    <source>
        <dbReference type="ARBA" id="ARBA00023136"/>
    </source>
</evidence>
<dbReference type="PANTHER" id="PTHR11920">
    <property type="entry name" value="GUANYLYL CYCLASE"/>
    <property type="match status" value="1"/>
</dbReference>
<dbReference type="PROSITE" id="PS50125">
    <property type="entry name" value="GUANYLATE_CYCLASE_2"/>
    <property type="match status" value="1"/>
</dbReference>
<feature type="domain" description="Guanylate cyclase" evidence="12">
    <location>
        <begin position="378"/>
        <end position="491"/>
    </location>
</feature>
<dbReference type="Gene3D" id="3.30.70.1230">
    <property type="entry name" value="Nucleotide cyclase"/>
    <property type="match status" value="1"/>
</dbReference>
<evidence type="ECO:0000256" key="10">
    <source>
        <dbReference type="ARBA" id="ARBA00023293"/>
    </source>
</evidence>
<evidence type="ECO:0000256" key="9">
    <source>
        <dbReference type="ARBA" id="ARBA00023239"/>
    </source>
</evidence>
<feature type="domain" description="Protein kinase" evidence="11">
    <location>
        <begin position="1"/>
        <end position="306"/>
    </location>
</feature>
<sequence>MPSDEVMVQGSQKMTVGTFTLPNTSPLKIAALIYKKRACHGFALPASFWTSRDVKKNKAAIWIMKRMMSLDHANISKFYGLLWHAPHPEYYDHLLLVWGCGERSSLREVIDNDDYALNWDLRFSIIWDLIKALKYIHRSSTITALRCHGILNSYLCCTLDKNFTLTVSQANALVLAGLLMDVADRDGNIPDDPGWMLVRLWAAPEAFVDPKTALSPAADVYSLGVILYEMATRNVPYNVNLADEEQLKGDHQVSNRSNLLKMFDPTTIDIPNCPPELATIIRACWARKPSDRPTISKIVSTLNKAYPQREGLTLEKSLMERLMHYSQELEALVNERTTALLEEAKRVDALLLEMLPGMVARNLRRSIPVDPEHYRSVTILFTDIPVLEDLAKTVSPFKLIAILNDVYTAFDLALRGYTVYKVETVGHTYVVASGVPAIIGNRHVIEIALLALRLMEAPIKSHGHHLTVRMGVYSGPVVAAVIGLKLPRYCL</sequence>
<reference evidence="13 14" key="1">
    <citation type="journal article" date="2016" name="Nat. Commun.">
        <title>Extremotolerant tardigrade genome and improved radiotolerance of human cultured cells by tardigrade-unique protein.</title>
        <authorList>
            <person name="Hashimoto T."/>
            <person name="Horikawa D.D."/>
            <person name="Saito Y."/>
            <person name="Kuwahara H."/>
            <person name="Kozuka-Hata H."/>
            <person name="Shin-I T."/>
            <person name="Minakuchi Y."/>
            <person name="Ohishi K."/>
            <person name="Motoyama A."/>
            <person name="Aizu T."/>
            <person name="Enomoto A."/>
            <person name="Kondo K."/>
            <person name="Tanaka S."/>
            <person name="Hara Y."/>
            <person name="Koshikawa S."/>
            <person name="Sagara H."/>
            <person name="Miura T."/>
            <person name="Yokobori S."/>
            <person name="Miyagawa K."/>
            <person name="Suzuki Y."/>
            <person name="Kubo T."/>
            <person name="Oyama M."/>
            <person name="Kohara Y."/>
            <person name="Fujiyama A."/>
            <person name="Arakawa K."/>
            <person name="Katayama T."/>
            <person name="Toyoda A."/>
            <person name="Kunieda T."/>
        </authorList>
    </citation>
    <scope>NUCLEOTIDE SEQUENCE [LARGE SCALE GENOMIC DNA]</scope>
    <source>
        <strain evidence="13 14">YOKOZUNA-1</strain>
    </source>
</reference>
<dbReference type="InterPro" id="IPR000719">
    <property type="entry name" value="Prot_kinase_dom"/>
</dbReference>
<evidence type="ECO:0000259" key="12">
    <source>
        <dbReference type="PROSITE" id="PS50125"/>
    </source>
</evidence>
<keyword evidence="6" id="KW-1133">Transmembrane helix</keyword>
<dbReference type="GO" id="GO:0001653">
    <property type="term" value="F:peptide receptor activity"/>
    <property type="evidence" value="ECO:0007669"/>
    <property type="project" value="TreeGrafter"/>
</dbReference>
<dbReference type="SUPFAM" id="SSF55073">
    <property type="entry name" value="Nucleotide cyclase"/>
    <property type="match status" value="1"/>
</dbReference>
<keyword evidence="5" id="KW-0547">Nucleotide-binding</keyword>
<dbReference type="Gene3D" id="1.10.510.10">
    <property type="entry name" value="Transferase(Phosphotransferase) domain 1"/>
    <property type="match status" value="1"/>
</dbReference>
<dbReference type="STRING" id="947166.A0A1D1V5P4"/>
<name>A0A1D1V5P4_RAMVA</name>
<gene>
    <name evidence="13" type="primary">RvY_08397-1</name>
    <name evidence="13" type="synonym">RvY_08397.1</name>
    <name evidence="13" type="ORF">RvY_08397</name>
</gene>
<keyword evidence="4" id="KW-0812">Transmembrane</keyword>
<comment type="subcellular location">
    <subcellularLocation>
        <location evidence="2">Membrane</location>
        <topology evidence="2">Single-pass membrane protein</topology>
    </subcellularLocation>
</comment>
<dbReference type="GO" id="GO:0035556">
    <property type="term" value="P:intracellular signal transduction"/>
    <property type="evidence" value="ECO:0007669"/>
    <property type="project" value="InterPro"/>
</dbReference>
<evidence type="ECO:0000256" key="2">
    <source>
        <dbReference type="ARBA" id="ARBA00004167"/>
    </source>
</evidence>
<comment type="catalytic activity">
    <reaction evidence="1">
        <text>GTP = 3',5'-cyclic GMP + diphosphate</text>
        <dbReference type="Rhea" id="RHEA:13665"/>
        <dbReference type="ChEBI" id="CHEBI:33019"/>
        <dbReference type="ChEBI" id="CHEBI:37565"/>
        <dbReference type="ChEBI" id="CHEBI:57746"/>
        <dbReference type="EC" id="4.6.1.2"/>
    </reaction>
</comment>
<protein>
    <recommendedName>
        <fullName evidence="3">guanylate cyclase</fullName>
        <ecNumber evidence="3">4.6.1.2</ecNumber>
    </recommendedName>
</protein>
<evidence type="ECO:0000256" key="6">
    <source>
        <dbReference type="ARBA" id="ARBA00022989"/>
    </source>
</evidence>
<dbReference type="Pfam" id="PF00211">
    <property type="entry name" value="Guanylate_cyc"/>
    <property type="match status" value="1"/>
</dbReference>
<dbReference type="AlphaFoldDB" id="A0A1D1V5P4"/>
<dbReference type="InterPro" id="IPR001245">
    <property type="entry name" value="Ser-Thr/Tyr_kinase_cat_dom"/>
</dbReference>
<evidence type="ECO:0000313" key="14">
    <source>
        <dbReference type="Proteomes" id="UP000186922"/>
    </source>
</evidence>
<dbReference type="InterPro" id="IPR050401">
    <property type="entry name" value="Cyclic_nucleotide_synthase"/>
</dbReference>
<dbReference type="GO" id="GO:0004672">
    <property type="term" value="F:protein kinase activity"/>
    <property type="evidence" value="ECO:0007669"/>
    <property type="project" value="InterPro"/>
</dbReference>
<dbReference type="EMBL" id="BDGG01000004">
    <property type="protein sequence ID" value="GAU97034.1"/>
    <property type="molecule type" value="Genomic_DNA"/>
</dbReference>
<keyword evidence="7" id="KW-0472">Membrane</keyword>
<keyword evidence="10" id="KW-0141">cGMP biosynthesis</keyword>
<evidence type="ECO:0000256" key="3">
    <source>
        <dbReference type="ARBA" id="ARBA00012202"/>
    </source>
</evidence>
<comment type="caution">
    <text evidence="13">The sequence shown here is derived from an EMBL/GenBank/DDBJ whole genome shotgun (WGS) entry which is preliminary data.</text>
</comment>
<dbReference type="SUPFAM" id="SSF56112">
    <property type="entry name" value="Protein kinase-like (PK-like)"/>
    <property type="match status" value="1"/>
</dbReference>
<evidence type="ECO:0000259" key="11">
    <source>
        <dbReference type="PROSITE" id="PS50011"/>
    </source>
</evidence>
<dbReference type="GO" id="GO:0005524">
    <property type="term" value="F:ATP binding"/>
    <property type="evidence" value="ECO:0007669"/>
    <property type="project" value="InterPro"/>
</dbReference>
<keyword evidence="14" id="KW-1185">Reference proteome</keyword>
<dbReference type="Pfam" id="PF07714">
    <property type="entry name" value="PK_Tyr_Ser-Thr"/>
    <property type="match status" value="1"/>
</dbReference>
<proteinExistence type="predicted"/>
<evidence type="ECO:0000256" key="5">
    <source>
        <dbReference type="ARBA" id="ARBA00022741"/>
    </source>
</evidence>
<dbReference type="InterPro" id="IPR001054">
    <property type="entry name" value="A/G_cyclase"/>
</dbReference>
<dbReference type="PROSITE" id="PS50011">
    <property type="entry name" value="PROTEIN_KINASE_DOM"/>
    <property type="match status" value="1"/>
</dbReference>
<dbReference type="InterPro" id="IPR029787">
    <property type="entry name" value="Nucleotide_cyclase"/>
</dbReference>